<evidence type="ECO:0000259" key="7">
    <source>
        <dbReference type="Pfam" id="PF01782"/>
    </source>
</evidence>
<name>A0A840IL24_9ACTN</name>
<feature type="domain" description="Ribosome maturation factor RimM PRC barrel" evidence="8">
    <location>
        <begin position="110"/>
        <end position="172"/>
    </location>
</feature>
<comment type="subunit">
    <text evidence="5">Binds ribosomal protein uS19.</text>
</comment>
<comment type="subcellular location">
    <subcellularLocation>
        <location evidence="5">Cytoplasm</location>
    </subcellularLocation>
</comment>
<feature type="compositionally biased region" description="Low complexity" evidence="6">
    <location>
        <begin position="210"/>
        <end position="221"/>
    </location>
</feature>
<comment type="domain">
    <text evidence="5">The PRC barrel domain binds ribosomal protein uS19.</text>
</comment>
<dbReference type="Pfam" id="PF01782">
    <property type="entry name" value="RimM"/>
    <property type="match status" value="1"/>
</dbReference>
<evidence type="ECO:0000256" key="6">
    <source>
        <dbReference type="SAM" id="MobiDB-lite"/>
    </source>
</evidence>
<feature type="compositionally biased region" description="Low complexity" evidence="6">
    <location>
        <begin position="194"/>
        <end position="203"/>
    </location>
</feature>
<keyword evidence="10" id="KW-1185">Reference proteome</keyword>
<dbReference type="RefSeq" id="WP_183344821.1">
    <property type="nucleotide sequence ID" value="NZ_JACHNU010000008.1"/>
</dbReference>
<dbReference type="PANTHER" id="PTHR33692:SF1">
    <property type="entry name" value="RIBOSOME MATURATION FACTOR RIMM"/>
    <property type="match status" value="1"/>
</dbReference>
<dbReference type="InterPro" id="IPR009000">
    <property type="entry name" value="Transl_B-barrel_sf"/>
</dbReference>
<dbReference type="InterPro" id="IPR036976">
    <property type="entry name" value="RimM_N_sf"/>
</dbReference>
<evidence type="ECO:0000313" key="9">
    <source>
        <dbReference type="EMBL" id="MBB4664620.1"/>
    </source>
</evidence>
<dbReference type="InterPro" id="IPR011033">
    <property type="entry name" value="PRC_barrel-like_sf"/>
</dbReference>
<dbReference type="Gene3D" id="2.30.30.240">
    <property type="entry name" value="PRC-barrel domain"/>
    <property type="match status" value="1"/>
</dbReference>
<evidence type="ECO:0000256" key="4">
    <source>
        <dbReference type="ARBA" id="ARBA00023186"/>
    </source>
</evidence>
<dbReference type="InterPro" id="IPR002676">
    <property type="entry name" value="RimM_N"/>
</dbReference>
<dbReference type="HAMAP" id="MF_00014">
    <property type="entry name" value="Ribosome_mat_RimM"/>
    <property type="match status" value="1"/>
</dbReference>
<proteinExistence type="inferred from homology"/>
<dbReference type="GO" id="GO:0043022">
    <property type="term" value="F:ribosome binding"/>
    <property type="evidence" value="ECO:0007669"/>
    <property type="project" value="InterPro"/>
</dbReference>
<dbReference type="SUPFAM" id="SSF50447">
    <property type="entry name" value="Translation proteins"/>
    <property type="match status" value="1"/>
</dbReference>
<dbReference type="Pfam" id="PF24986">
    <property type="entry name" value="PRC_RimM"/>
    <property type="match status" value="1"/>
</dbReference>
<evidence type="ECO:0000256" key="5">
    <source>
        <dbReference type="HAMAP-Rule" id="MF_00014"/>
    </source>
</evidence>
<sequence>MSPDPARRSPDAENSDGERWLHAGRIGRPHGLDGSVHVTQPRVALLEQGRVLRVDGRDDEIVRRAGTDSRPIIRLASCTSRTQAESLRGRELLVARADAPELEEDEWWPEELEGCRVRDGEREVGVVRSLRPLPSCDVLEVAREGAEDLLVPLIRDAVRSVDVEAREIDVDLVFLGEEPAAPSADDPTAPPAADPAAPSADDPAAPPAADPAAPSADDPGP</sequence>
<protein>
    <recommendedName>
        <fullName evidence="5">Ribosome maturation factor RimM</fullName>
    </recommendedName>
</protein>
<evidence type="ECO:0000256" key="3">
    <source>
        <dbReference type="ARBA" id="ARBA00022552"/>
    </source>
</evidence>
<feature type="region of interest" description="Disordered" evidence="6">
    <location>
        <begin position="177"/>
        <end position="221"/>
    </location>
</feature>
<dbReference type="InterPro" id="IPR011961">
    <property type="entry name" value="RimM"/>
</dbReference>
<dbReference type="SUPFAM" id="SSF50346">
    <property type="entry name" value="PRC-barrel domain"/>
    <property type="match status" value="1"/>
</dbReference>
<gene>
    <name evidence="5" type="primary">rimM</name>
    <name evidence="9" type="ORF">BDZ31_004235</name>
</gene>
<feature type="region of interest" description="Disordered" evidence="6">
    <location>
        <begin position="1"/>
        <end position="35"/>
    </location>
</feature>
<evidence type="ECO:0000256" key="2">
    <source>
        <dbReference type="ARBA" id="ARBA00022517"/>
    </source>
</evidence>
<feature type="compositionally biased region" description="Basic and acidic residues" evidence="6">
    <location>
        <begin position="1"/>
        <end position="21"/>
    </location>
</feature>
<dbReference type="GO" id="GO:0005737">
    <property type="term" value="C:cytoplasm"/>
    <property type="evidence" value="ECO:0007669"/>
    <property type="project" value="UniProtKB-SubCell"/>
</dbReference>
<evidence type="ECO:0000313" key="10">
    <source>
        <dbReference type="Proteomes" id="UP000585272"/>
    </source>
</evidence>
<dbReference type="GO" id="GO:0005840">
    <property type="term" value="C:ribosome"/>
    <property type="evidence" value="ECO:0007669"/>
    <property type="project" value="InterPro"/>
</dbReference>
<evidence type="ECO:0000259" key="8">
    <source>
        <dbReference type="Pfam" id="PF24986"/>
    </source>
</evidence>
<keyword evidence="3 5" id="KW-0698">rRNA processing</keyword>
<comment type="function">
    <text evidence="5">An accessory protein needed during the final step in the assembly of 30S ribosomal subunit, possibly for assembly of the head region. Essential for efficient processing of 16S rRNA. May be needed both before and after RbfA during the maturation of 16S rRNA. It has affinity for free ribosomal 30S subunits but not for 70S ribosomes.</text>
</comment>
<dbReference type="InterPro" id="IPR056792">
    <property type="entry name" value="PRC_RimM"/>
</dbReference>
<comment type="caution">
    <text evidence="9">The sequence shown here is derived from an EMBL/GenBank/DDBJ whole genome shotgun (WGS) entry which is preliminary data.</text>
</comment>
<feature type="domain" description="RimM N-terminal" evidence="7">
    <location>
        <begin position="23"/>
        <end position="97"/>
    </location>
</feature>
<comment type="similarity">
    <text evidence="5">Belongs to the RimM family.</text>
</comment>
<dbReference type="PANTHER" id="PTHR33692">
    <property type="entry name" value="RIBOSOME MATURATION FACTOR RIMM"/>
    <property type="match status" value="1"/>
</dbReference>
<dbReference type="NCBIfam" id="TIGR02273">
    <property type="entry name" value="16S_RimM"/>
    <property type="match status" value="1"/>
</dbReference>
<keyword evidence="1 5" id="KW-0963">Cytoplasm</keyword>
<accession>A0A840IL24</accession>
<keyword evidence="4 5" id="KW-0143">Chaperone</keyword>
<dbReference type="Proteomes" id="UP000585272">
    <property type="component" value="Unassembled WGS sequence"/>
</dbReference>
<reference evidence="9 10" key="1">
    <citation type="submission" date="2020-08" db="EMBL/GenBank/DDBJ databases">
        <title>Genomic Encyclopedia of Archaeal and Bacterial Type Strains, Phase II (KMG-II): from individual species to whole genera.</title>
        <authorList>
            <person name="Goeker M."/>
        </authorList>
    </citation>
    <scope>NUCLEOTIDE SEQUENCE [LARGE SCALE GENOMIC DNA]</scope>
    <source>
        <strain evidence="9 10">DSM 23288</strain>
    </source>
</reference>
<dbReference type="Gene3D" id="2.40.30.60">
    <property type="entry name" value="RimM"/>
    <property type="match status" value="1"/>
</dbReference>
<dbReference type="GO" id="GO:0006364">
    <property type="term" value="P:rRNA processing"/>
    <property type="evidence" value="ECO:0007669"/>
    <property type="project" value="UniProtKB-UniRule"/>
</dbReference>
<dbReference type="AlphaFoldDB" id="A0A840IL24"/>
<organism evidence="9 10">
    <name type="scientific">Conexibacter arvalis</name>
    <dbReference type="NCBI Taxonomy" id="912552"/>
    <lineage>
        <taxon>Bacteria</taxon>
        <taxon>Bacillati</taxon>
        <taxon>Actinomycetota</taxon>
        <taxon>Thermoleophilia</taxon>
        <taxon>Solirubrobacterales</taxon>
        <taxon>Conexibacteraceae</taxon>
        <taxon>Conexibacter</taxon>
    </lineage>
</organism>
<evidence type="ECO:0000256" key="1">
    <source>
        <dbReference type="ARBA" id="ARBA00022490"/>
    </source>
</evidence>
<dbReference type="GO" id="GO:0042274">
    <property type="term" value="P:ribosomal small subunit biogenesis"/>
    <property type="evidence" value="ECO:0007669"/>
    <property type="project" value="UniProtKB-UniRule"/>
</dbReference>
<keyword evidence="2 5" id="KW-0690">Ribosome biogenesis</keyword>
<dbReference type="EMBL" id="JACHNU010000008">
    <property type="protein sequence ID" value="MBB4664620.1"/>
    <property type="molecule type" value="Genomic_DNA"/>
</dbReference>